<dbReference type="Proteomes" id="UP001162162">
    <property type="component" value="Unassembled WGS sequence"/>
</dbReference>
<keyword evidence="1" id="KW-0732">Signal</keyword>
<evidence type="ECO:0000313" key="2">
    <source>
        <dbReference type="EMBL" id="KAJ8934299.1"/>
    </source>
</evidence>
<feature type="signal peptide" evidence="1">
    <location>
        <begin position="1"/>
        <end position="19"/>
    </location>
</feature>
<protein>
    <submittedName>
        <fullName evidence="2">Uncharacterized protein</fullName>
    </submittedName>
</protein>
<sequence length="87" mass="10251">MFSISKLIVIICIYNGLAAVDYLQCTNNVCSKIYYDTYPVTQTGRNPHRWIAEYRRVDNIHYTDKDYQRLGVRFHKCCCLIVLIGRL</sequence>
<proteinExistence type="predicted"/>
<organism evidence="2 3">
    <name type="scientific">Aromia moschata</name>
    <dbReference type="NCBI Taxonomy" id="1265417"/>
    <lineage>
        <taxon>Eukaryota</taxon>
        <taxon>Metazoa</taxon>
        <taxon>Ecdysozoa</taxon>
        <taxon>Arthropoda</taxon>
        <taxon>Hexapoda</taxon>
        <taxon>Insecta</taxon>
        <taxon>Pterygota</taxon>
        <taxon>Neoptera</taxon>
        <taxon>Endopterygota</taxon>
        <taxon>Coleoptera</taxon>
        <taxon>Polyphaga</taxon>
        <taxon>Cucujiformia</taxon>
        <taxon>Chrysomeloidea</taxon>
        <taxon>Cerambycidae</taxon>
        <taxon>Cerambycinae</taxon>
        <taxon>Callichromatini</taxon>
        <taxon>Aromia</taxon>
    </lineage>
</organism>
<accession>A0AAV8X6X4</accession>
<evidence type="ECO:0000256" key="1">
    <source>
        <dbReference type="SAM" id="SignalP"/>
    </source>
</evidence>
<dbReference type="AlphaFoldDB" id="A0AAV8X6X4"/>
<dbReference type="EMBL" id="JAPWTK010001056">
    <property type="protein sequence ID" value="KAJ8934299.1"/>
    <property type="molecule type" value="Genomic_DNA"/>
</dbReference>
<comment type="caution">
    <text evidence="2">The sequence shown here is derived from an EMBL/GenBank/DDBJ whole genome shotgun (WGS) entry which is preliminary data.</text>
</comment>
<keyword evidence="3" id="KW-1185">Reference proteome</keyword>
<name>A0AAV8X6X4_9CUCU</name>
<gene>
    <name evidence="2" type="ORF">NQ318_005477</name>
</gene>
<evidence type="ECO:0000313" key="3">
    <source>
        <dbReference type="Proteomes" id="UP001162162"/>
    </source>
</evidence>
<reference evidence="2" key="1">
    <citation type="journal article" date="2023" name="Insect Mol. Biol.">
        <title>Genome sequencing provides insights into the evolution of gene families encoding plant cell wall-degrading enzymes in longhorned beetles.</title>
        <authorList>
            <person name="Shin N.R."/>
            <person name="Okamura Y."/>
            <person name="Kirsch R."/>
            <person name="Pauchet Y."/>
        </authorList>
    </citation>
    <scope>NUCLEOTIDE SEQUENCE</scope>
    <source>
        <strain evidence="2">AMC_N1</strain>
    </source>
</reference>
<feature type="chain" id="PRO_5043417849" evidence="1">
    <location>
        <begin position="20"/>
        <end position="87"/>
    </location>
</feature>